<gene>
    <name evidence="5" type="primary">LOC122131747</name>
</gene>
<dbReference type="InterPro" id="IPR000479">
    <property type="entry name" value="CIMR_rpt"/>
</dbReference>
<name>A0A8M1KEL4_CLUHA</name>
<dbReference type="PROSITE" id="PS51914">
    <property type="entry name" value="MRH"/>
    <property type="match status" value="1"/>
</dbReference>
<dbReference type="GO" id="GO:0005770">
    <property type="term" value="C:late endosome"/>
    <property type="evidence" value="ECO:0007669"/>
    <property type="project" value="TreeGrafter"/>
</dbReference>
<dbReference type="InterPro" id="IPR044865">
    <property type="entry name" value="MRH_dom"/>
</dbReference>
<dbReference type="GO" id="GO:0005537">
    <property type="term" value="F:D-mannose binding"/>
    <property type="evidence" value="ECO:0007669"/>
    <property type="project" value="InterPro"/>
</dbReference>
<proteinExistence type="predicted"/>
<dbReference type="SMART" id="SM01404">
    <property type="entry name" value="CIMR"/>
    <property type="match status" value="1"/>
</dbReference>
<dbReference type="OrthoDB" id="8904094at2759"/>
<dbReference type="RefSeq" id="XP_042562347.1">
    <property type="nucleotide sequence ID" value="XM_042706413.1"/>
</dbReference>
<keyword evidence="1" id="KW-0732">Signal</keyword>
<dbReference type="GO" id="GO:0038023">
    <property type="term" value="F:signaling receptor activity"/>
    <property type="evidence" value="ECO:0007669"/>
    <property type="project" value="InterPro"/>
</dbReference>
<dbReference type="PANTHER" id="PTHR15071">
    <property type="entry name" value="MANNOSE-6-PHOSPHATE RECEPTOR FAMILY MEMBER"/>
    <property type="match status" value="1"/>
</dbReference>
<feature type="domain" description="MRH" evidence="3">
    <location>
        <begin position="42"/>
        <end position="156"/>
    </location>
</feature>
<dbReference type="GO" id="GO:0007041">
    <property type="term" value="P:lysosomal transport"/>
    <property type="evidence" value="ECO:0007669"/>
    <property type="project" value="InterPro"/>
</dbReference>
<dbReference type="Pfam" id="PF00878">
    <property type="entry name" value="CIMR"/>
    <property type="match status" value="1"/>
</dbReference>
<dbReference type="KEGG" id="char:122131747"/>
<evidence type="ECO:0000313" key="4">
    <source>
        <dbReference type="Proteomes" id="UP000515152"/>
    </source>
</evidence>
<organism evidence="4 5">
    <name type="scientific">Clupea harengus</name>
    <name type="common">Atlantic herring</name>
    <dbReference type="NCBI Taxonomy" id="7950"/>
    <lineage>
        <taxon>Eukaryota</taxon>
        <taxon>Metazoa</taxon>
        <taxon>Chordata</taxon>
        <taxon>Craniata</taxon>
        <taxon>Vertebrata</taxon>
        <taxon>Euteleostomi</taxon>
        <taxon>Actinopterygii</taxon>
        <taxon>Neopterygii</taxon>
        <taxon>Teleostei</taxon>
        <taxon>Clupei</taxon>
        <taxon>Clupeiformes</taxon>
        <taxon>Clupeoidei</taxon>
        <taxon>Clupeidae</taxon>
        <taxon>Clupea</taxon>
    </lineage>
</organism>
<dbReference type="Proteomes" id="UP000515152">
    <property type="component" value="Unplaced"/>
</dbReference>
<evidence type="ECO:0000313" key="5">
    <source>
        <dbReference type="RefSeq" id="XP_042562347.1"/>
    </source>
</evidence>
<evidence type="ECO:0000256" key="1">
    <source>
        <dbReference type="ARBA" id="ARBA00022729"/>
    </source>
</evidence>
<dbReference type="GO" id="GO:0005802">
    <property type="term" value="C:trans-Golgi network"/>
    <property type="evidence" value="ECO:0007669"/>
    <property type="project" value="TreeGrafter"/>
</dbReference>
<dbReference type="AlphaFoldDB" id="A0A8M1KEL4"/>
<evidence type="ECO:0000259" key="3">
    <source>
        <dbReference type="PROSITE" id="PS51914"/>
    </source>
</evidence>
<accession>A0A8M1KEL4</accession>
<reference evidence="5" key="1">
    <citation type="submission" date="2025-08" db="UniProtKB">
        <authorList>
            <consortium name="RefSeq"/>
        </authorList>
    </citation>
    <scope>IDENTIFICATION</scope>
</reference>
<keyword evidence="4" id="KW-1185">Reference proteome</keyword>
<keyword evidence="2" id="KW-1015">Disulfide bond</keyword>
<sequence length="226" mass="25323">MGSLYKIYAEVSCKSVTALCILTVFAYFSVTEGSDDSLWFQDLCSYKWEAIDQDSQMKYTFKLCDDSPETKCGPGSSVCAHSNATNTDTTVGELSLRGISQTVLDFNSTQRCEGSSNNMQTSISFICGKTMGTPELVTVSECVHYFEWRTYVACKKDKFKPHKEVPCYAFDPNGKKHDLNPLIKITDGYLVDDSDDEQDFYINICRSLSEFLFSIIILCAQSMIAV</sequence>
<dbReference type="GO" id="GO:0005886">
    <property type="term" value="C:plasma membrane"/>
    <property type="evidence" value="ECO:0007669"/>
    <property type="project" value="TreeGrafter"/>
</dbReference>
<evidence type="ECO:0000256" key="2">
    <source>
        <dbReference type="ARBA" id="ARBA00023157"/>
    </source>
</evidence>
<dbReference type="GO" id="GO:0005520">
    <property type="term" value="F:insulin-like growth factor binding"/>
    <property type="evidence" value="ECO:0007669"/>
    <property type="project" value="TreeGrafter"/>
</dbReference>
<protein>
    <submittedName>
        <fullName evidence="5">Cation-independent mannose-6-phosphate receptor-like</fullName>
    </submittedName>
</protein>
<dbReference type="GeneID" id="122131747"/>
<dbReference type="PANTHER" id="PTHR15071:SF17">
    <property type="entry name" value="CATION-INDEPENDENT MANNOSE-6-PHOSPHATE RECEPTOR"/>
    <property type="match status" value="1"/>
</dbReference>